<evidence type="ECO:0000313" key="2">
    <source>
        <dbReference type="EMBL" id="MEX0429471.1"/>
    </source>
</evidence>
<dbReference type="EMBL" id="JBFPJR010000044">
    <property type="protein sequence ID" value="MEX0429471.1"/>
    <property type="molecule type" value="Genomic_DNA"/>
</dbReference>
<feature type="chain" id="PRO_5045335903" description="Ricin B lectin domain-containing protein" evidence="1">
    <location>
        <begin position="29"/>
        <end position="160"/>
    </location>
</feature>
<protein>
    <recommendedName>
        <fullName evidence="4">Ricin B lectin domain-containing protein</fullName>
    </recommendedName>
</protein>
<organism evidence="2 3">
    <name type="scientific">Nocardioides eburneus</name>
    <dbReference type="NCBI Taxonomy" id="3231482"/>
    <lineage>
        <taxon>Bacteria</taxon>
        <taxon>Bacillati</taxon>
        <taxon>Actinomycetota</taxon>
        <taxon>Actinomycetes</taxon>
        <taxon>Propionibacteriales</taxon>
        <taxon>Nocardioidaceae</taxon>
        <taxon>Nocardioides</taxon>
    </lineage>
</organism>
<dbReference type="Proteomes" id="UP001556631">
    <property type="component" value="Unassembled WGS sequence"/>
</dbReference>
<feature type="signal peptide" evidence="1">
    <location>
        <begin position="1"/>
        <end position="28"/>
    </location>
</feature>
<keyword evidence="3" id="KW-1185">Reference proteome</keyword>
<evidence type="ECO:0008006" key="4">
    <source>
        <dbReference type="Google" id="ProtNLM"/>
    </source>
</evidence>
<proteinExistence type="predicted"/>
<accession>A0ABV3T2N2</accession>
<comment type="caution">
    <text evidence="2">The sequence shown here is derived from an EMBL/GenBank/DDBJ whole genome shotgun (WGS) entry which is preliminary data.</text>
</comment>
<evidence type="ECO:0000313" key="3">
    <source>
        <dbReference type="Proteomes" id="UP001556631"/>
    </source>
</evidence>
<name>A0ABV3T2N2_9ACTN</name>
<reference evidence="2 3" key="1">
    <citation type="submission" date="2024-07" db="EMBL/GenBank/DDBJ databases">
        <authorList>
            <person name="Lee S."/>
            <person name="Kang M."/>
        </authorList>
    </citation>
    <scope>NUCLEOTIDE SEQUENCE [LARGE SCALE GENOMIC DNA]</scope>
    <source>
        <strain evidence="2 3">DS6</strain>
    </source>
</reference>
<dbReference type="RefSeq" id="WP_367995438.1">
    <property type="nucleotide sequence ID" value="NZ_JBFPJR010000044.1"/>
</dbReference>
<keyword evidence="1" id="KW-0732">Signal</keyword>
<gene>
    <name evidence="2" type="ORF">AB3X52_17780</name>
</gene>
<evidence type="ECO:0000256" key="1">
    <source>
        <dbReference type="SAM" id="SignalP"/>
    </source>
</evidence>
<sequence length="160" mass="17213">MKRILQVLGAAIFAAVFAVFCIQPPAQAATKWSAGRLVKSVPTLNGTTWAFYKPGCSSGYAAAGGVKLYGDYLYVKDTCKDGHSAIVEWREAKHPANRWICKNSHGKGTIVRCNFNWPETSGILIVGLSDGNKILYLADGSSLAMNQNGTGETYPCGFCL</sequence>